<dbReference type="Gene3D" id="3.10.20.90">
    <property type="entry name" value="Phosphatidylinositol 3-kinase Catalytic Subunit, Chain A, domain 1"/>
    <property type="match status" value="2"/>
</dbReference>
<keyword evidence="3" id="KW-1185">Reference proteome</keyword>
<proteinExistence type="predicted"/>
<protein>
    <submittedName>
        <fullName evidence="4">Afadin</fullName>
    </submittedName>
</protein>
<dbReference type="SUPFAM" id="SSF54236">
    <property type="entry name" value="Ubiquitin-like"/>
    <property type="match status" value="2"/>
</dbReference>
<dbReference type="GO" id="GO:0032880">
    <property type="term" value="P:regulation of protein localization"/>
    <property type="evidence" value="ECO:0007669"/>
    <property type="project" value="TreeGrafter"/>
</dbReference>
<sequence>MNVLPFLNVLEINSRKYFSFREEEGAPTMLSRLPLAKEVEREALWQLVDQWNENRLDLFNLSYPTEDLEIHGVMRFYFQESKDKVLTKCIRVSSTATTRAVISALVDKFHPDLKMLSNPEYTLWEVHENGDERCLAPNEKPLLVQLNWHKDDREGRFLLRAHHNITSVKDTTYGLSGNQKRFSKKEEKELKKKHQKGFSFINFILHYVDKNDFQLRRKVSAVEQQEPKLRASEELYKALPPTTFTRTISNPEIVMKKRREKKIAAKLKDLGQGGSLKIYGYELEPSRPYVTLLVSVRDTTRRILEEVLEKYGVNRNVEEFVLVEMAIPVSTKLSRSLSDLRFLNISRRERIMDYNEYPLVSLANHIPDPSEEIFFVVKQQSSEVQKRHARHSSISSTAALGVSYADPQKLCIGTSQILRIQNIFAVKPCLLQLTSDMNLDCKEIPEMKPIHIPFGVMGIGSDRSMGLFLDGQSIKPRHAVINYQNGIVTVTPSDQSAYIEIDGQRISQTVALRDGNIIGIGRSHMFRYRSSWDAGEAHMVNGNNNKLEMVPGLRRSVFYSVYFFYI</sequence>
<dbReference type="GO" id="GO:0050839">
    <property type="term" value="F:cell adhesion molecule binding"/>
    <property type="evidence" value="ECO:0007669"/>
    <property type="project" value="TreeGrafter"/>
</dbReference>
<dbReference type="InterPro" id="IPR000159">
    <property type="entry name" value="RA_dom"/>
</dbReference>
<reference evidence="4" key="1">
    <citation type="submission" date="2016-04" db="UniProtKB">
        <authorList>
            <consortium name="WormBaseParasite"/>
        </authorList>
    </citation>
    <scope>IDENTIFICATION</scope>
</reference>
<dbReference type="SMART" id="SM00314">
    <property type="entry name" value="RA"/>
    <property type="match status" value="2"/>
</dbReference>
<dbReference type="InterPro" id="IPR000253">
    <property type="entry name" value="FHA_dom"/>
</dbReference>
<reference evidence="2 3" key="2">
    <citation type="submission" date="2018-11" db="EMBL/GenBank/DDBJ databases">
        <authorList>
            <consortium name="Pathogen Informatics"/>
        </authorList>
    </citation>
    <scope>NUCLEOTIDE SEQUENCE [LARGE SCALE GENOMIC DNA]</scope>
</reference>
<feature type="domain" description="Ras-associating" evidence="1">
    <location>
        <begin position="272"/>
        <end position="382"/>
    </location>
</feature>
<dbReference type="CDD" id="cd01782">
    <property type="entry name" value="RA1_Afadin"/>
    <property type="match status" value="1"/>
</dbReference>
<dbReference type="STRING" id="6280.A0A158PSK4"/>
<name>A0A158PSK4_BRUPA</name>
<dbReference type="SUPFAM" id="SSF49879">
    <property type="entry name" value="SMAD/FHA domain"/>
    <property type="match status" value="1"/>
</dbReference>
<dbReference type="PANTHER" id="PTHR10398">
    <property type="entry name" value="AFADIN"/>
    <property type="match status" value="1"/>
</dbReference>
<dbReference type="InterPro" id="IPR008984">
    <property type="entry name" value="SMAD_FHA_dom_sf"/>
</dbReference>
<dbReference type="Proteomes" id="UP000278627">
    <property type="component" value="Unassembled WGS sequence"/>
</dbReference>
<organism evidence="4">
    <name type="scientific">Brugia pahangi</name>
    <name type="common">Filarial nematode worm</name>
    <dbReference type="NCBI Taxonomy" id="6280"/>
    <lineage>
        <taxon>Eukaryota</taxon>
        <taxon>Metazoa</taxon>
        <taxon>Ecdysozoa</taxon>
        <taxon>Nematoda</taxon>
        <taxon>Chromadorea</taxon>
        <taxon>Rhabditida</taxon>
        <taxon>Spirurina</taxon>
        <taxon>Spiruromorpha</taxon>
        <taxon>Filarioidea</taxon>
        <taxon>Onchocercidae</taxon>
        <taxon>Brugia</taxon>
    </lineage>
</organism>
<accession>A0A158PSK4</accession>
<evidence type="ECO:0000259" key="1">
    <source>
        <dbReference type="PROSITE" id="PS50200"/>
    </source>
</evidence>
<dbReference type="GO" id="GO:0005912">
    <property type="term" value="C:adherens junction"/>
    <property type="evidence" value="ECO:0007669"/>
    <property type="project" value="TreeGrafter"/>
</dbReference>
<dbReference type="EMBL" id="UZAD01013375">
    <property type="protein sequence ID" value="VDN94494.1"/>
    <property type="molecule type" value="Genomic_DNA"/>
</dbReference>
<feature type="domain" description="Ras-associating" evidence="1">
    <location>
        <begin position="71"/>
        <end position="164"/>
    </location>
</feature>
<dbReference type="AlphaFoldDB" id="A0A158PSK4"/>
<dbReference type="Gene3D" id="2.60.200.20">
    <property type="match status" value="1"/>
</dbReference>
<dbReference type="InterPro" id="IPR029071">
    <property type="entry name" value="Ubiquitin-like_domsf"/>
</dbReference>
<dbReference type="InterPro" id="IPR028842">
    <property type="entry name" value="Afadin"/>
</dbReference>
<dbReference type="PROSITE" id="PS50200">
    <property type="entry name" value="RA"/>
    <property type="match status" value="2"/>
</dbReference>
<dbReference type="WBParaSite" id="BPAG_0001338101-mRNA-1">
    <property type="protein sequence ID" value="BPAG_0001338101-mRNA-1"/>
    <property type="gene ID" value="BPAG_0001338101"/>
</dbReference>
<evidence type="ECO:0000313" key="3">
    <source>
        <dbReference type="Proteomes" id="UP000278627"/>
    </source>
</evidence>
<dbReference type="PANTHER" id="PTHR10398:SF2">
    <property type="entry name" value="AFADIN"/>
    <property type="match status" value="1"/>
</dbReference>
<evidence type="ECO:0000313" key="2">
    <source>
        <dbReference type="EMBL" id="VDN94494.1"/>
    </source>
</evidence>
<dbReference type="Pfam" id="PF00788">
    <property type="entry name" value="RA"/>
    <property type="match status" value="2"/>
</dbReference>
<dbReference type="GO" id="GO:0007165">
    <property type="term" value="P:signal transduction"/>
    <property type="evidence" value="ECO:0007669"/>
    <property type="project" value="InterPro"/>
</dbReference>
<evidence type="ECO:0000313" key="4">
    <source>
        <dbReference type="WBParaSite" id="BPAG_0001338101-mRNA-1"/>
    </source>
</evidence>
<gene>
    <name evidence="2" type="ORF">BPAG_LOCUS13309</name>
</gene>
<dbReference type="Pfam" id="PF00498">
    <property type="entry name" value="FHA"/>
    <property type="match status" value="1"/>
</dbReference>